<sequence>MPLPAITRVSNLQVSPSSTNKNNGFYAPQLTTVQITAIPANTKVNGGIFYNTNTNTYQNITNSALSTFTNTTDVNGYVTIATGAGTPTATAPFNAQAHTVGTLYYDSTTPKLWVCSVAGTPGTFVGVVVA</sequence>
<evidence type="ECO:0000313" key="1">
    <source>
        <dbReference type="EMBL" id="CAB4124184.1"/>
    </source>
</evidence>
<name>A0A6J5KP99_9CAUD</name>
<evidence type="ECO:0000313" key="2">
    <source>
        <dbReference type="EMBL" id="CAB4240930.1"/>
    </source>
</evidence>
<accession>A0A6J5KP99</accession>
<proteinExistence type="predicted"/>
<dbReference type="EMBL" id="LR796177">
    <property type="protein sequence ID" value="CAB4124184.1"/>
    <property type="molecule type" value="Genomic_DNA"/>
</dbReference>
<protein>
    <submittedName>
        <fullName evidence="1">Uncharacterized protein</fullName>
    </submittedName>
</protein>
<gene>
    <name evidence="2" type="ORF">UFOVP34_45</name>
    <name evidence="1" type="ORF">UFOVP51_61</name>
</gene>
<organism evidence="1">
    <name type="scientific">uncultured Caudovirales phage</name>
    <dbReference type="NCBI Taxonomy" id="2100421"/>
    <lineage>
        <taxon>Viruses</taxon>
        <taxon>Duplodnaviria</taxon>
        <taxon>Heunggongvirae</taxon>
        <taxon>Uroviricota</taxon>
        <taxon>Caudoviricetes</taxon>
        <taxon>Peduoviridae</taxon>
        <taxon>Maltschvirus</taxon>
        <taxon>Maltschvirus maltsch</taxon>
    </lineage>
</organism>
<reference evidence="1" key="1">
    <citation type="submission" date="2020-04" db="EMBL/GenBank/DDBJ databases">
        <authorList>
            <person name="Chiriac C."/>
            <person name="Salcher M."/>
            <person name="Ghai R."/>
            <person name="Kavagutti S V."/>
        </authorList>
    </citation>
    <scope>NUCLEOTIDE SEQUENCE</scope>
</reference>
<dbReference type="EMBL" id="LR797816">
    <property type="protein sequence ID" value="CAB4240930.1"/>
    <property type="molecule type" value="Genomic_DNA"/>
</dbReference>